<gene>
    <name evidence="1" type="ORF">AABB29_13630</name>
</gene>
<sequence>MMAIEIGSLVVRGSFGQARPSDSGLSEAQIQDLANRLRREFQEALAQQIAASEQRIKEGLL</sequence>
<dbReference type="RefSeq" id="WP_341366041.1">
    <property type="nucleotide sequence ID" value="NZ_CP150951.2"/>
</dbReference>
<proteinExistence type="predicted"/>
<evidence type="ECO:0000313" key="1">
    <source>
        <dbReference type="EMBL" id="WZC47921.1"/>
    </source>
</evidence>
<reference evidence="2" key="1">
    <citation type="submission" date="2024-04" db="EMBL/GenBank/DDBJ databases">
        <title>Phylogenomic analyses of a clade within the roseobacter group suggest taxonomic reassignments of species of the genera Aestuariivita, Citreicella, Loktanella, Nautella, Pelagibaca, Ruegeria, Thalassobius, Thiobacimonas and Tropicibacter, and the proposal o.</title>
        <authorList>
            <person name="Jeon C.O."/>
        </authorList>
    </citation>
    <scope>NUCLEOTIDE SEQUENCE [LARGE SCALE GENOMIC DNA]</scope>
    <source>
        <strain evidence="2">BS5-3</strain>
    </source>
</reference>
<protein>
    <submittedName>
        <fullName evidence="1">Uncharacterized protein</fullName>
    </submittedName>
</protein>
<dbReference type="EMBL" id="CP150951">
    <property type="protein sequence ID" value="WZC47921.1"/>
    <property type="molecule type" value="Genomic_DNA"/>
</dbReference>
<accession>A0ABZ2V1J0</accession>
<organism evidence="1 2">
    <name type="scientific">Yoonia phaeophyticola</name>
    <dbReference type="NCBI Taxonomy" id="3137369"/>
    <lineage>
        <taxon>Bacteria</taxon>
        <taxon>Pseudomonadati</taxon>
        <taxon>Pseudomonadota</taxon>
        <taxon>Alphaproteobacteria</taxon>
        <taxon>Rhodobacterales</taxon>
        <taxon>Paracoccaceae</taxon>
        <taxon>Yoonia</taxon>
    </lineage>
</organism>
<keyword evidence="2" id="KW-1185">Reference proteome</keyword>
<name>A0ABZ2V1J0_9RHOB</name>
<dbReference type="Proteomes" id="UP001440612">
    <property type="component" value="Chromosome"/>
</dbReference>
<evidence type="ECO:0000313" key="2">
    <source>
        <dbReference type="Proteomes" id="UP001440612"/>
    </source>
</evidence>